<gene>
    <name evidence="2" type="ORF">ORQ98_26880</name>
</gene>
<dbReference type="Proteomes" id="UP001528823">
    <property type="component" value="Unassembled WGS sequence"/>
</dbReference>
<reference evidence="2 3" key="1">
    <citation type="submission" date="2022-11" db="EMBL/GenBank/DDBJ databases">
        <title>Spartinivicinus poritis sp. nov., isolated from scleractinian coral Porites lutea.</title>
        <authorList>
            <person name="Zhang G."/>
            <person name="Cai L."/>
            <person name="Wei Q."/>
        </authorList>
    </citation>
    <scope>NUCLEOTIDE SEQUENCE [LARGE SCALE GENOMIC DNA]</scope>
    <source>
        <strain evidence="2 3">A2-2</strain>
    </source>
</reference>
<accession>A0ABT5UGT7</accession>
<protein>
    <recommendedName>
        <fullName evidence="4">N-acetyltransferase domain-containing protein</fullName>
    </recommendedName>
</protein>
<comment type="caution">
    <text evidence="2">The sequence shown here is derived from an EMBL/GenBank/DDBJ whole genome shotgun (WGS) entry which is preliminary data.</text>
</comment>
<evidence type="ECO:0000313" key="2">
    <source>
        <dbReference type="EMBL" id="MDE1465591.1"/>
    </source>
</evidence>
<feature type="region of interest" description="Disordered" evidence="1">
    <location>
        <begin position="1"/>
        <end position="24"/>
    </location>
</feature>
<keyword evidence="3" id="KW-1185">Reference proteome</keyword>
<evidence type="ECO:0000313" key="3">
    <source>
        <dbReference type="Proteomes" id="UP001528823"/>
    </source>
</evidence>
<dbReference type="EMBL" id="JAPMOU010000071">
    <property type="protein sequence ID" value="MDE1465591.1"/>
    <property type="molecule type" value="Genomic_DNA"/>
</dbReference>
<evidence type="ECO:0008006" key="4">
    <source>
        <dbReference type="Google" id="ProtNLM"/>
    </source>
</evidence>
<dbReference type="RefSeq" id="WP_274691895.1">
    <property type="nucleotide sequence ID" value="NZ_JAPMOU010000071.1"/>
</dbReference>
<proteinExistence type="predicted"/>
<sequence length="269" mass="31580">MLSGNRINDEGISSGKQDVSTKGKRKAKLLKDARIPIEEINDSHVREMWEIFRRFYDEVNFNKFFSDLKNKQGVIVALDHNEKIRGFSTYKFFNISFENATTSVIFTGDTILEPQFWGQSALKVGYTKLVMYQKLKKPSQDLYWFLISKGYKTYLAMTRNFPNCWPKYNVKTPPKIAQLLNESAIMLYPSNWRKEKGLLEFKISEGQLKSHVARIELSDELDPDIKFFMKKNPNHINGDELCCLAKIDWKYFYYQATKSSRKLFKNIIK</sequence>
<evidence type="ECO:0000256" key="1">
    <source>
        <dbReference type="SAM" id="MobiDB-lite"/>
    </source>
</evidence>
<organism evidence="2 3">
    <name type="scientific">Spartinivicinus poritis</name>
    <dbReference type="NCBI Taxonomy" id="2994640"/>
    <lineage>
        <taxon>Bacteria</taxon>
        <taxon>Pseudomonadati</taxon>
        <taxon>Pseudomonadota</taxon>
        <taxon>Gammaproteobacteria</taxon>
        <taxon>Oceanospirillales</taxon>
        <taxon>Zooshikellaceae</taxon>
        <taxon>Spartinivicinus</taxon>
    </lineage>
</organism>
<name>A0ABT5UGT7_9GAMM</name>